<dbReference type="RefSeq" id="WP_345681253.1">
    <property type="nucleotide sequence ID" value="NZ_BAABHS010000077.1"/>
</dbReference>
<evidence type="ECO:0000259" key="3">
    <source>
        <dbReference type="Pfam" id="PF26526"/>
    </source>
</evidence>
<feature type="transmembrane region" description="Helical" evidence="2">
    <location>
        <begin position="33"/>
        <end position="56"/>
    </location>
</feature>
<keyword evidence="2" id="KW-0812">Transmembrane</keyword>
<proteinExistence type="predicted"/>
<keyword evidence="5" id="KW-1185">Reference proteome</keyword>
<comment type="caution">
    <text evidence="4">The sequence shown here is derived from an EMBL/GenBank/DDBJ whole genome shotgun (WGS) entry which is preliminary data.</text>
</comment>
<organism evidence="4 5">
    <name type="scientific">Yinghuangia aomiensis</name>
    <dbReference type="NCBI Taxonomy" id="676205"/>
    <lineage>
        <taxon>Bacteria</taxon>
        <taxon>Bacillati</taxon>
        <taxon>Actinomycetota</taxon>
        <taxon>Actinomycetes</taxon>
        <taxon>Kitasatosporales</taxon>
        <taxon>Streptomycetaceae</taxon>
        <taxon>Yinghuangia</taxon>
    </lineage>
</organism>
<name>A0ABP9IHI7_9ACTN</name>
<accession>A0ABP9IHI7</accession>
<evidence type="ECO:0000256" key="2">
    <source>
        <dbReference type="SAM" id="Phobius"/>
    </source>
</evidence>
<dbReference type="EMBL" id="BAABHS010000077">
    <property type="protein sequence ID" value="GAA4998049.1"/>
    <property type="molecule type" value="Genomic_DNA"/>
</dbReference>
<gene>
    <name evidence="4" type="ORF">GCM10023205_84800</name>
</gene>
<feature type="region of interest" description="Disordered" evidence="1">
    <location>
        <begin position="63"/>
        <end position="109"/>
    </location>
</feature>
<protein>
    <recommendedName>
        <fullName evidence="3">DUF8175 domain-containing protein</fullName>
    </recommendedName>
</protein>
<reference evidence="5" key="1">
    <citation type="journal article" date="2019" name="Int. J. Syst. Evol. Microbiol.">
        <title>The Global Catalogue of Microorganisms (GCM) 10K type strain sequencing project: providing services to taxonomists for standard genome sequencing and annotation.</title>
        <authorList>
            <consortium name="The Broad Institute Genomics Platform"/>
            <consortium name="The Broad Institute Genome Sequencing Center for Infectious Disease"/>
            <person name="Wu L."/>
            <person name="Ma J."/>
        </authorList>
    </citation>
    <scope>NUCLEOTIDE SEQUENCE [LARGE SCALE GENOMIC DNA]</scope>
    <source>
        <strain evidence="5">JCM 17986</strain>
    </source>
</reference>
<keyword evidence="2" id="KW-0472">Membrane</keyword>
<sequence length="285" mass="30046">MATLRRARDRSKDRNVGRMDRDPDQNPFTRTGFVLSAALVGLVFMAALAVIVDYNVRGPGQKQNYMNPSAAPRGPGPSGPRATPYPDVPSSAISTAGPSNGSCPSLDAKDQAIPATAPAGISWEMFRSVLLPSSDIGGPAVEDDGISRCYADTPTGALVAAAQITTRYVLSAGWEAVTRAQVAEGPGRDAYIDQRLAEEDVNGPAGAPEPGEATQIAGFRFLDYNPTAAVLQLLRRSQNGGLVATTHTMVWSGGDWKLRMETDGSDSSTVQRVTSLSGFTMWAAS</sequence>
<evidence type="ECO:0000313" key="5">
    <source>
        <dbReference type="Proteomes" id="UP001500466"/>
    </source>
</evidence>
<dbReference type="Pfam" id="PF26526">
    <property type="entry name" value="DUF8175"/>
    <property type="match status" value="1"/>
</dbReference>
<feature type="region of interest" description="Disordered" evidence="1">
    <location>
        <begin position="1"/>
        <end position="28"/>
    </location>
</feature>
<dbReference type="Proteomes" id="UP001500466">
    <property type="component" value="Unassembled WGS sequence"/>
</dbReference>
<keyword evidence="2" id="KW-1133">Transmembrane helix</keyword>
<evidence type="ECO:0000313" key="4">
    <source>
        <dbReference type="EMBL" id="GAA4998049.1"/>
    </source>
</evidence>
<evidence type="ECO:0000256" key="1">
    <source>
        <dbReference type="SAM" id="MobiDB-lite"/>
    </source>
</evidence>
<feature type="compositionally biased region" description="Basic and acidic residues" evidence="1">
    <location>
        <begin position="10"/>
        <end position="24"/>
    </location>
</feature>
<feature type="domain" description="DUF8175" evidence="3">
    <location>
        <begin position="87"/>
        <end position="280"/>
    </location>
</feature>
<feature type="compositionally biased region" description="Polar residues" evidence="1">
    <location>
        <begin position="91"/>
        <end position="103"/>
    </location>
</feature>
<dbReference type="InterPro" id="IPR058488">
    <property type="entry name" value="DUF8175"/>
</dbReference>